<dbReference type="GO" id="GO:0019064">
    <property type="term" value="P:fusion of virus membrane with host plasma membrane"/>
    <property type="evidence" value="ECO:0007669"/>
    <property type="project" value="UniProtKB-KW"/>
</dbReference>
<keyword evidence="7" id="KW-0946">Virion</keyword>
<keyword evidence="8" id="KW-1043">Host membrane</keyword>
<evidence type="ECO:0000256" key="10">
    <source>
        <dbReference type="ARBA" id="ARBA00023136"/>
    </source>
</evidence>
<evidence type="ECO:0000256" key="11">
    <source>
        <dbReference type="ARBA" id="ARBA00023180"/>
    </source>
</evidence>
<dbReference type="InterPro" id="IPR020175">
    <property type="entry name" value="Herpes_gL_rhadinovirus"/>
</dbReference>
<keyword evidence="11" id="KW-0325">Glycoprotein</keyword>
<evidence type="ECO:0000313" key="14">
    <source>
        <dbReference type="Proteomes" id="UP000134372"/>
    </source>
</evidence>
<keyword evidence="6" id="KW-1040">Host Golgi apparatus</keyword>
<dbReference type="Pfam" id="PF11108">
    <property type="entry name" value="Phage_glycop_gL"/>
    <property type="match status" value="1"/>
</dbReference>
<evidence type="ECO:0000256" key="6">
    <source>
        <dbReference type="ARBA" id="ARBA00022812"/>
    </source>
</evidence>
<keyword evidence="4" id="KW-1162">Viral penetration into host cytoplasm</keyword>
<dbReference type="InterPro" id="IPR034708">
    <property type="entry name" value="HSV_GL_alphagamma"/>
</dbReference>
<keyword evidence="3" id="KW-1169">Fusion of virus membrane with host cell membrane</keyword>
<dbReference type="EMBL" id="KF703446">
    <property type="protein sequence ID" value="AGY30728.1"/>
    <property type="molecule type" value="Genomic_DNA"/>
</dbReference>
<keyword evidence="14" id="KW-1185">Reference proteome</keyword>
<dbReference type="GO" id="GO:0019031">
    <property type="term" value="C:viral envelope"/>
    <property type="evidence" value="ECO:0007669"/>
    <property type="project" value="UniProtKB-KW"/>
</dbReference>
<evidence type="ECO:0000256" key="2">
    <source>
        <dbReference type="ARBA" id="ARBA00022511"/>
    </source>
</evidence>
<dbReference type="Gene3D" id="3.10.390.20">
    <property type="entry name" value="Viral glycoprotein L"/>
    <property type="match status" value="1"/>
</dbReference>
<evidence type="ECO:0000313" key="13">
    <source>
        <dbReference type="EMBL" id="AGY30728.1"/>
    </source>
</evidence>
<keyword evidence="1" id="KW-1168">Fusion of virus membrane with host membrane</keyword>
<reference evidence="13 14" key="1">
    <citation type="journal article" date="2013" name="J. Virol.">
        <title>Next-Generation Sequence Analysis of the Genome of RFHVMn, the Macaque Homolog of Kaposi's Sarcoma (KS)-Associated Herpesvirus, from a KS-Like Tumor of a Pig-Tailed Macaque.</title>
        <authorList>
            <person name="Bruce A.G."/>
            <person name="Ryan J.T."/>
            <person name="Thomas M.J."/>
            <person name="Peng X."/>
            <person name="Grundhoff A."/>
            <person name="Tsai C.C."/>
            <person name="Rose T.M."/>
        </authorList>
    </citation>
    <scope>NUCLEOTIDE SEQUENCE [LARGE SCALE GENOMIC DNA]</scope>
    <source>
        <strain evidence="13">RFHVMnM78114</strain>
    </source>
</reference>
<dbReference type="GO" id="GO:0046718">
    <property type="term" value="P:symbiont entry into host cell"/>
    <property type="evidence" value="ECO:0007669"/>
    <property type="project" value="UniProtKB-KW"/>
</dbReference>
<keyword evidence="5" id="KW-0732">Signal</keyword>
<organism evidence="13 14">
    <name type="scientific">Retroperitoneal fibromatosis-associated herpesvirus</name>
    <dbReference type="NCBI Taxonomy" id="111469"/>
    <lineage>
        <taxon>Viruses</taxon>
        <taxon>Duplodnaviria</taxon>
        <taxon>Heunggongvirae</taxon>
        <taxon>Peploviricota</taxon>
        <taxon>Herviviricetes</taxon>
        <taxon>Herpesvirales</taxon>
        <taxon>Orthoherpesviridae</taxon>
        <taxon>Gammaherpesvirinae</taxon>
        <taxon>Rhadinovirus</taxon>
        <taxon>Rhadinovirus macacinegamma8</taxon>
        <taxon>Macacine gammaherpesvirus 8</taxon>
    </lineage>
</organism>
<dbReference type="InterPro" id="IPR038313">
    <property type="entry name" value="Herpes_gL_rhadinovirus_sf"/>
</dbReference>
<evidence type="ECO:0000256" key="3">
    <source>
        <dbReference type="ARBA" id="ARBA00022521"/>
    </source>
</evidence>
<evidence type="ECO:0000256" key="1">
    <source>
        <dbReference type="ARBA" id="ARBA00022506"/>
    </source>
</evidence>
<proteinExistence type="inferred from homology"/>
<evidence type="ECO:0000256" key="9">
    <source>
        <dbReference type="ARBA" id="ARBA00022879"/>
    </source>
</evidence>
<accession>U5NM64</accession>
<keyword evidence="10" id="KW-0472">Membrane</keyword>
<protein>
    <submittedName>
        <fullName evidence="13">ORF47</fullName>
    </submittedName>
</protein>
<evidence type="ECO:0000256" key="5">
    <source>
        <dbReference type="ARBA" id="ARBA00022729"/>
    </source>
</evidence>
<evidence type="ECO:0000256" key="12">
    <source>
        <dbReference type="ARBA" id="ARBA00023296"/>
    </source>
</evidence>
<keyword evidence="12" id="KW-1160">Virus entry into host cell</keyword>
<keyword evidence="9" id="KW-0261">Viral envelope protein</keyword>
<name>U5NM64_9GAMA</name>
<evidence type="ECO:0000256" key="4">
    <source>
        <dbReference type="ARBA" id="ARBA00022595"/>
    </source>
</evidence>
<dbReference type="Proteomes" id="UP000134372">
    <property type="component" value="Segment"/>
</dbReference>
<evidence type="ECO:0000256" key="7">
    <source>
        <dbReference type="ARBA" id="ARBA00022844"/>
    </source>
</evidence>
<evidence type="ECO:0000256" key="8">
    <source>
        <dbReference type="ARBA" id="ARBA00022870"/>
    </source>
</evidence>
<keyword evidence="2" id="KW-1032">Host cell membrane</keyword>
<dbReference type="PROSITE" id="PS52026">
    <property type="entry name" value="GL_GHV"/>
    <property type="match status" value="1"/>
</dbReference>
<sequence length="166" mass="18139">MWTETCVLYLASAIWCSLGAHCPVLPMPCCAIYQLPERSIPSIFSVSSIHLVDPGHCQGICVAKLRSRNGSVTTETCVNGFAIRSFLGALLRRIGSRATPDELRLLHHLSVSLSTYSATLNASTANSSVLGVLAEKQTRARTRIFVHGRVAKRKRVGAPKRRKPKL</sequence>
<dbReference type="HAMAP" id="MF_04034">
    <property type="entry name" value="HSV_GL_alphagamma"/>
    <property type="match status" value="1"/>
</dbReference>